<feature type="active site" description="Proton donor" evidence="10">
    <location>
        <position position="516"/>
    </location>
</feature>
<dbReference type="InterPro" id="IPR040442">
    <property type="entry name" value="Pyrv_kinase-like_dom_sf"/>
</dbReference>
<dbReference type="PIRSF" id="PIRSF000732">
    <property type="entry name" value="PTS_enzyme_I"/>
    <property type="match status" value="1"/>
</dbReference>
<evidence type="ECO:0000256" key="8">
    <source>
        <dbReference type="ARBA" id="ARBA00033235"/>
    </source>
</evidence>
<dbReference type="PROSITE" id="PS00742">
    <property type="entry name" value="PEP_ENZYMES_2"/>
    <property type="match status" value="1"/>
</dbReference>
<sequence>MFGFTPVRVDLSILFSNLVHMTASSAPTSHATAGTVLRGVPVVPGVQYAPVVRPGRLPVVEDTAAEIADADRPAEAARFSAAATAVATRLRDRAAHSTGAASEVLAATATLAQDRAWLGAAEKRIAGGTPAVRAVREAVAQFVDLFTKMGGLMAERVTDLQDIRDRVLAELSGLPEPGVPLPMVPSVLCAEDLAPADTAGLDPTLIVALATTLGGPTSHTAIIARQLGIPCVVAVDGLDAVPAGAFVLVDGTAGTVTVGPDEVAAAEAVAAARHEAERAAHWAGPGATADGHAVAILANVQDGAAARAARETPAEGVGLFRTELCFLNRDTEPTVDEQAEIYGEVLDAFAGHKVVVRTLDAGSDKPLKFAGHRDEANPALGVRGIRIAHGNPGILERQLAGIAAAAARTGTRPWVMAPMIATAGEAKDFAAAARRHGLTPGVMIEVPAAALLADRILEHVDFLSIGTNDLAQYTMAADRMSADLALLTDPWQPAVLALVAMTVRAGAAAGKPVGVCGEAAADPTLACVLAGLGVTSLSAASAAVPGVGARLAQVTLQQCRDAAEAVLATATAAEARAAALAALG</sequence>
<dbReference type="PANTHER" id="PTHR46244:SF3">
    <property type="entry name" value="PHOSPHOENOLPYRUVATE-PROTEIN PHOSPHOTRANSFERASE"/>
    <property type="match status" value="1"/>
</dbReference>
<feature type="domain" description="PEP-utilising enzyme C-terminal" evidence="14">
    <location>
        <begin position="285"/>
        <end position="554"/>
    </location>
</feature>
<evidence type="ECO:0000259" key="14">
    <source>
        <dbReference type="Pfam" id="PF02896"/>
    </source>
</evidence>
<dbReference type="AlphaFoldDB" id="A0A5Q5C9V0"/>
<dbReference type="GO" id="GO:0009401">
    <property type="term" value="P:phosphoenolpyruvate-dependent sugar phosphotransferase system"/>
    <property type="evidence" value="ECO:0007669"/>
    <property type="project" value="UniProtKB-KW"/>
</dbReference>
<evidence type="ECO:0000256" key="12">
    <source>
        <dbReference type="PIRSR" id="PIRSR000732-3"/>
    </source>
</evidence>
<feature type="binding site" evidence="11">
    <location>
        <position position="479"/>
    </location>
    <ligand>
        <name>phosphoenolpyruvate</name>
        <dbReference type="ChEBI" id="CHEBI:58702"/>
    </ligand>
</feature>
<keyword evidence="4 9" id="KW-0808">Transferase</keyword>
<dbReference type="Pfam" id="PF02896">
    <property type="entry name" value="PEP-utilizers_C"/>
    <property type="match status" value="1"/>
</dbReference>
<feature type="domain" description="PEP-utilising enzyme mobile" evidence="13">
    <location>
        <begin position="186"/>
        <end position="254"/>
    </location>
</feature>
<dbReference type="PROSITE" id="PS00370">
    <property type="entry name" value="PEP_ENZYMES_PHOS_SITE"/>
    <property type="match status" value="1"/>
</dbReference>
<dbReference type="GO" id="GO:0046872">
    <property type="term" value="F:metal ion binding"/>
    <property type="evidence" value="ECO:0007669"/>
    <property type="project" value="UniProtKB-KW"/>
</dbReference>
<evidence type="ECO:0000256" key="3">
    <source>
        <dbReference type="ARBA" id="ARBA00016544"/>
    </source>
</evidence>
<dbReference type="InterPro" id="IPR023151">
    <property type="entry name" value="PEP_util_CS"/>
</dbReference>
<accession>A0A5Q5C9V0</accession>
<dbReference type="InterPro" id="IPR008731">
    <property type="entry name" value="PTS_EIN"/>
</dbReference>
<keyword evidence="9" id="KW-0813">Transport</keyword>
<evidence type="ECO:0000256" key="11">
    <source>
        <dbReference type="PIRSR" id="PIRSR000732-2"/>
    </source>
</evidence>
<keyword evidence="6 9" id="KW-0418">Kinase</keyword>
<dbReference type="InterPro" id="IPR050499">
    <property type="entry name" value="PEP-utilizing_PTS_enzyme"/>
</dbReference>
<dbReference type="InterPro" id="IPR018274">
    <property type="entry name" value="PEP_util_AS"/>
</dbReference>
<feature type="binding site" evidence="11">
    <location>
        <position position="357"/>
    </location>
    <ligand>
        <name>phosphoenolpyruvate</name>
        <dbReference type="ChEBI" id="CHEBI:58702"/>
    </ligand>
</feature>
<comment type="cofactor">
    <cofactor evidence="1 9 12">
        <name>Mg(2+)</name>
        <dbReference type="ChEBI" id="CHEBI:18420"/>
    </cofactor>
</comment>
<name>A0A5Q5C9V0_MYCSJ</name>
<dbReference type="SUPFAM" id="SSF47831">
    <property type="entry name" value="Enzyme I of the PEP:sugar phosphotransferase system HPr-binding (sub)domain"/>
    <property type="match status" value="1"/>
</dbReference>
<keyword evidence="9" id="KW-0598">Phosphotransferase system</keyword>
<reference evidence="16" key="1">
    <citation type="submission" date="2007-02" db="EMBL/GenBank/DDBJ databases">
        <title>Complete sequence of Mycobacterium sp. JLS.</title>
        <authorList>
            <consortium name="US DOE Joint Genome Institute"/>
            <person name="Copeland A."/>
            <person name="Lucas S."/>
            <person name="Lapidus A."/>
            <person name="Barry K."/>
            <person name="Detter J.C."/>
            <person name="Glavina del Rio T."/>
            <person name="Hammon N."/>
            <person name="Israni S."/>
            <person name="Dalin E."/>
            <person name="Tice H."/>
            <person name="Pitluck S."/>
            <person name="Chain P."/>
            <person name="Malfatti S."/>
            <person name="Shin M."/>
            <person name="Vergez L."/>
            <person name="Schmutz J."/>
            <person name="Larimer F."/>
            <person name="Land M."/>
            <person name="Hauser L."/>
            <person name="Kyrpides N."/>
            <person name="Mikhailova N."/>
            <person name="Miller C.D."/>
            <person name="Anderson A.J."/>
            <person name="Sims R.C."/>
            <person name="Richardson P."/>
        </authorList>
    </citation>
    <scope>NUCLEOTIDE SEQUENCE [LARGE SCALE GENOMIC DNA]</scope>
    <source>
        <strain evidence="16">JLS</strain>
    </source>
</reference>
<dbReference type="InterPro" id="IPR036618">
    <property type="entry name" value="PtsI_HPr-bd_sf"/>
</dbReference>
<comment type="function">
    <text evidence="9">General (non sugar-specific) component of the phosphoenolpyruvate-dependent sugar phosphotransferase system (sugar PTS). This major carbohydrate active-transport system catalyzes the phosphorylation of incoming sugar substrates concomitantly with their translocation across the cell membrane. Enzyme I transfers the phosphoryl group from phosphoenolpyruvate (PEP) to the phosphoryl carrier protein (HPr).</text>
</comment>
<dbReference type="EMBL" id="CP000580">
    <property type="protein sequence ID" value="ABN95886.1"/>
    <property type="molecule type" value="Genomic_DNA"/>
</dbReference>
<comment type="catalytic activity">
    <reaction evidence="9">
        <text>L-histidyl-[protein] + phosphoenolpyruvate = N(pros)-phospho-L-histidyl-[protein] + pyruvate</text>
        <dbReference type="Rhea" id="RHEA:23880"/>
        <dbReference type="Rhea" id="RHEA-COMP:9745"/>
        <dbReference type="Rhea" id="RHEA-COMP:9746"/>
        <dbReference type="ChEBI" id="CHEBI:15361"/>
        <dbReference type="ChEBI" id="CHEBI:29979"/>
        <dbReference type="ChEBI" id="CHEBI:58702"/>
        <dbReference type="ChEBI" id="CHEBI:64837"/>
        <dbReference type="EC" id="2.7.3.9"/>
    </reaction>
</comment>
<feature type="domain" description="Phosphotransferase system enzyme I N-terminal" evidence="15">
    <location>
        <begin position="38"/>
        <end position="156"/>
    </location>
</feature>
<dbReference type="Gene3D" id="3.50.30.10">
    <property type="entry name" value="Phosphohistidine domain"/>
    <property type="match status" value="1"/>
</dbReference>
<keyword evidence="5 9" id="KW-0479">Metal-binding</keyword>
<evidence type="ECO:0000256" key="9">
    <source>
        <dbReference type="PIRNR" id="PIRNR000732"/>
    </source>
</evidence>
<evidence type="ECO:0000259" key="15">
    <source>
        <dbReference type="Pfam" id="PF05524"/>
    </source>
</evidence>
<dbReference type="Gene3D" id="1.10.274.10">
    <property type="entry name" value="PtsI, HPr-binding domain"/>
    <property type="match status" value="1"/>
</dbReference>
<dbReference type="PRINTS" id="PR01736">
    <property type="entry name" value="PHPHTRNFRASE"/>
</dbReference>
<evidence type="ECO:0000256" key="6">
    <source>
        <dbReference type="ARBA" id="ARBA00022777"/>
    </source>
</evidence>
<feature type="binding site" evidence="11">
    <location>
        <position position="321"/>
    </location>
    <ligand>
        <name>phosphoenolpyruvate</name>
        <dbReference type="ChEBI" id="CHEBI:58702"/>
    </ligand>
</feature>
<evidence type="ECO:0000256" key="10">
    <source>
        <dbReference type="PIRSR" id="PIRSR000732-1"/>
    </source>
</evidence>
<keyword evidence="7 9" id="KW-0460">Magnesium</keyword>
<evidence type="ECO:0000313" key="16">
    <source>
        <dbReference type="EMBL" id="ABN95886.1"/>
    </source>
</evidence>
<dbReference type="KEGG" id="mjl:Mjls_0073"/>
<keyword evidence="9" id="KW-0762">Sugar transport</keyword>
<dbReference type="SUPFAM" id="SSF51621">
    <property type="entry name" value="Phosphoenolpyruvate/pyruvate domain"/>
    <property type="match status" value="1"/>
</dbReference>
<keyword evidence="9" id="KW-0963">Cytoplasm</keyword>
<evidence type="ECO:0000256" key="7">
    <source>
        <dbReference type="ARBA" id="ARBA00022842"/>
    </source>
</evidence>
<protein>
    <recommendedName>
        <fullName evidence="3 9">Phosphoenolpyruvate-protein phosphotransferase</fullName>
        <ecNumber evidence="9">2.7.3.9</ecNumber>
    </recommendedName>
    <alternativeName>
        <fullName evidence="8 9">Phosphotransferase system, enzyme I</fullName>
    </alternativeName>
</protein>
<feature type="binding site" evidence="12">
    <location>
        <position position="469"/>
    </location>
    <ligand>
        <name>Mg(2+)</name>
        <dbReference type="ChEBI" id="CHEBI:18420"/>
    </ligand>
</feature>
<dbReference type="GO" id="GO:0008965">
    <property type="term" value="F:phosphoenolpyruvate-protein phosphotransferase activity"/>
    <property type="evidence" value="ECO:0007669"/>
    <property type="project" value="UniProtKB-EC"/>
</dbReference>
<dbReference type="InterPro" id="IPR024692">
    <property type="entry name" value="PTS_EI"/>
</dbReference>
<evidence type="ECO:0000256" key="5">
    <source>
        <dbReference type="ARBA" id="ARBA00022723"/>
    </source>
</evidence>
<evidence type="ECO:0000256" key="1">
    <source>
        <dbReference type="ARBA" id="ARBA00001946"/>
    </source>
</evidence>
<dbReference type="InterPro" id="IPR036637">
    <property type="entry name" value="Phosphohistidine_dom_sf"/>
</dbReference>
<keyword evidence="16" id="KW-0670">Pyruvate</keyword>
<dbReference type="EC" id="2.7.3.9" evidence="9"/>
<feature type="binding site" evidence="11">
    <location>
        <begin position="468"/>
        <end position="469"/>
    </location>
    <ligand>
        <name>phosphoenolpyruvate</name>
        <dbReference type="ChEBI" id="CHEBI:58702"/>
    </ligand>
</feature>
<dbReference type="InterPro" id="IPR008279">
    <property type="entry name" value="PEP-util_enz_mobile_dom"/>
</dbReference>
<dbReference type="Gene3D" id="3.20.20.60">
    <property type="entry name" value="Phosphoenolpyruvate-binding domains"/>
    <property type="match status" value="1"/>
</dbReference>
<comment type="subcellular location">
    <subcellularLocation>
        <location evidence="9">Cytoplasm</location>
    </subcellularLocation>
</comment>
<organism evidence="16">
    <name type="scientific">Mycobacterium sp. (strain JLS)</name>
    <dbReference type="NCBI Taxonomy" id="164757"/>
    <lineage>
        <taxon>Bacteria</taxon>
        <taxon>Bacillati</taxon>
        <taxon>Actinomycetota</taxon>
        <taxon>Actinomycetes</taxon>
        <taxon>Mycobacteriales</taxon>
        <taxon>Mycobacteriaceae</taxon>
        <taxon>Mycobacterium</taxon>
    </lineage>
</organism>
<gene>
    <name evidence="16" type="ordered locus">Mjls_0073</name>
</gene>
<evidence type="ECO:0000259" key="13">
    <source>
        <dbReference type="Pfam" id="PF00391"/>
    </source>
</evidence>
<dbReference type="InterPro" id="IPR015813">
    <property type="entry name" value="Pyrv/PenolPyrv_kinase-like_dom"/>
</dbReference>
<dbReference type="PANTHER" id="PTHR46244">
    <property type="entry name" value="PHOSPHOENOLPYRUVATE-PROTEIN PHOSPHOTRANSFERASE"/>
    <property type="match status" value="1"/>
</dbReference>
<evidence type="ECO:0000256" key="2">
    <source>
        <dbReference type="ARBA" id="ARBA00007837"/>
    </source>
</evidence>
<comment type="similarity">
    <text evidence="2 9">Belongs to the PEP-utilizing enzyme family.</text>
</comment>
<feature type="binding site" evidence="12">
    <location>
        <position position="445"/>
    </location>
    <ligand>
        <name>Mg(2+)</name>
        <dbReference type="ChEBI" id="CHEBI:18420"/>
    </ligand>
</feature>
<dbReference type="Pfam" id="PF00391">
    <property type="entry name" value="PEP-utilizers"/>
    <property type="match status" value="1"/>
</dbReference>
<dbReference type="GO" id="GO:0016301">
    <property type="term" value="F:kinase activity"/>
    <property type="evidence" value="ECO:0007669"/>
    <property type="project" value="UniProtKB-KW"/>
</dbReference>
<proteinExistence type="inferred from homology"/>
<dbReference type="SUPFAM" id="SSF52009">
    <property type="entry name" value="Phosphohistidine domain"/>
    <property type="match status" value="1"/>
</dbReference>
<dbReference type="Pfam" id="PF05524">
    <property type="entry name" value="PEP-utilisers_N"/>
    <property type="match status" value="1"/>
</dbReference>
<feature type="active site" description="Tele-phosphohistidine intermediate" evidence="10">
    <location>
        <position position="219"/>
    </location>
</feature>
<dbReference type="InterPro" id="IPR000121">
    <property type="entry name" value="PEP_util_C"/>
</dbReference>
<dbReference type="GO" id="GO:0005737">
    <property type="term" value="C:cytoplasm"/>
    <property type="evidence" value="ECO:0007669"/>
    <property type="project" value="UniProtKB-SubCell"/>
</dbReference>
<evidence type="ECO:0000256" key="4">
    <source>
        <dbReference type="ARBA" id="ARBA00022679"/>
    </source>
</evidence>